<dbReference type="InterPro" id="IPR014729">
    <property type="entry name" value="Rossmann-like_a/b/a_fold"/>
</dbReference>
<dbReference type="SUPFAM" id="SSF55174">
    <property type="entry name" value="Alpha-L RNA-binding motif"/>
    <property type="match status" value="1"/>
</dbReference>
<keyword evidence="2 10" id="KW-0963">Cytoplasm</keyword>
<evidence type="ECO:0000256" key="3">
    <source>
        <dbReference type="ARBA" id="ARBA00022598"/>
    </source>
</evidence>
<evidence type="ECO:0000256" key="10">
    <source>
        <dbReference type="HAMAP-Rule" id="MF_02007"/>
    </source>
</evidence>
<dbReference type="Proteomes" id="UP000298347">
    <property type="component" value="Unassembled WGS sequence"/>
</dbReference>
<evidence type="ECO:0000256" key="9">
    <source>
        <dbReference type="ARBA" id="ARBA00048248"/>
    </source>
</evidence>
<dbReference type="HAMAP" id="MF_02007">
    <property type="entry name" value="Tyr_tRNA_synth_type2"/>
    <property type="match status" value="1"/>
</dbReference>
<comment type="similarity">
    <text evidence="10">Belongs to the class-I aminoacyl-tRNA synthetase family. TyrS type 2 subfamily.</text>
</comment>
<dbReference type="GO" id="GO:0006437">
    <property type="term" value="P:tyrosyl-tRNA aminoacylation"/>
    <property type="evidence" value="ECO:0007669"/>
    <property type="project" value="UniProtKB-UniRule"/>
</dbReference>
<dbReference type="Gene3D" id="1.10.240.10">
    <property type="entry name" value="Tyrosyl-Transfer RNA Synthetase"/>
    <property type="match status" value="1"/>
</dbReference>
<dbReference type="SMART" id="SM00363">
    <property type="entry name" value="S4"/>
    <property type="match status" value="1"/>
</dbReference>
<dbReference type="FunFam" id="3.40.50.620:FF:000061">
    <property type="entry name" value="Tyrosine--tRNA ligase"/>
    <property type="match status" value="1"/>
</dbReference>
<sequence length="415" mass="46984">MNDWKSLSLSQKEEVEEQFEVLSRGTEKTIPDNGLKEKLIASITSKTPLRVKLGLDPSAPDVHIGHTVVLHKLRQFQHFGHIVQLVIGDFTGRIGDPTGKSATRKQLTDEEVKANATTYFKQFGKVIDMEKAMVDYNSTWLAPLHFADVIRLASQTTVARMLERDDFEKRYRAGQSIAIHEFFYPLMQAYDSVALKSDIELGGTDQTFNLLMGRHIQESFGLDKQVVMTLPLLEGLDGVKKMSKSLGNYIGIDEDPKSMFGKAMSIPDNLMVKYFTLVTDISANDLEKIKTALSDGSLHPRDAKLKLAWTLVRMYHGESEANEAKLNFLSVFQKHALPEHLEEVPLQISQEKIWIIDLLVTKLHLFKTNGEARRMILAGGIKINQEKINDVHLEIKVENDMVIQVGKRRFLKIRG</sequence>
<comment type="catalytic activity">
    <reaction evidence="9 10">
        <text>tRNA(Tyr) + L-tyrosine + ATP = L-tyrosyl-tRNA(Tyr) + AMP + diphosphate + H(+)</text>
        <dbReference type="Rhea" id="RHEA:10220"/>
        <dbReference type="Rhea" id="RHEA-COMP:9706"/>
        <dbReference type="Rhea" id="RHEA-COMP:9707"/>
        <dbReference type="ChEBI" id="CHEBI:15378"/>
        <dbReference type="ChEBI" id="CHEBI:30616"/>
        <dbReference type="ChEBI" id="CHEBI:33019"/>
        <dbReference type="ChEBI" id="CHEBI:58315"/>
        <dbReference type="ChEBI" id="CHEBI:78442"/>
        <dbReference type="ChEBI" id="CHEBI:78536"/>
        <dbReference type="ChEBI" id="CHEBI:456215"/>
        <dbReference type="EC" id="6.1.1.1"/>
    </reaction>
</comment>
<evidence type="ECO:0000256" key="8">
    <source>
        <dbReference type="ARBA" id="ARBA00023146"/>
    </source>
</evidence>
<dbReference type="OrthoDB" id="9804243at2"/>
<dbReference type="EC" id="6.1.1.1" evidence="10"/>
<gene>
    <name evidence="10" type="primary">tyrS</name>
    <name evidence="13" type="ORF">E4665_06365</name>
</gene>
<dbReference type="InterPro" id="IPR024108">
    <property type="entry name" value="Tyr-tRNA-ligase_bac_2"/>
</dbReference>
<dbReference type="InterPro" id="IPR002942">
    <property type="entry name" value="S4_RNA-bd"/>
</dbReference>
<evidence type="ECO:0000313" key="14">
    <source>
        <dbReference type="Proteomes" id="UP000298347"/>
    </source>
</evidence>
<evidence type="ECO:0000256" key="1">
    <source>
        <dbReference type="ARBA" id="ARBA00011738"/>
    </source>
</evidence>
<comment type="subcellular location">
    <subcellularLocation>
        <location evidence="10">Cytoplasm</location>
    </subcellularLocation>
</comment>
<dbReference type="Gene3D" id="3.10.290.10">
    <property type="entry name" value="RNA-binding S4 domain"/>
    <property type="match status" value="1"/>
</dbReference>
<dbReference type="InterPro" id="IPR036986">
    <property type="entry name" value="S4_RNA-bd_sf"/>
</dbReference>
<evidence type="ECO:0000313" key="13">
    <source>
        <dbReference type="EMBL" id="TGA98945.1"/>
    </source>
</evidence>
<comment type="subunit">
    <text evidence="1 10">Homodimer.</text>
</comment>
<feature type="short sequence motif" description="'KMSKS' region" evidence="10">
    <location>
        <begin position="241"/>
        <end position="245"/>
    </location>
</feature>
<keyword evidence="8 10" id="KW-0030">Aminoacyl-tRNA synthetase</keyword>
<dbReference type="InterPro" id="IPR002305">
    <property type="entry name" value="aa-tRNA-synth_Ic"/>
</dbReference>
<evidence type="ECO:0000256" key="7">
    <source>
        <dbReference type="ARBA" id="ARBA00022917"/>
    </source>
</evidence>
<evidence type="ECO:0000256" key="11">
    <source>
        <dbReference type="PROSITE-ProRule" id="PRU00182"/>
    </source>
</evidence>
<evidence type="ECO:0000256" key="4">
    <source>
        <dbReference type="ARBA" id="ARBA00022741"/>
    </source>
</evidence>
<dbReference type="Pfam" id="PF22421">
    <property type="entry name" value="SYY_C-terminal"/>
    <property type="match status" value="1"/>
</dbReference>
<dbReference type="PRINTS" id="PR01040">
    <property type="entry name" value="TRNASYNTHTYR"/>
</dbReference>
<dbReference type="PROSITE" id="PS50889">
    <property type="entry name" value="S4"/>
    <property type="match status" value="1"/>
</dbReference>
<comment type="caution">
    <text evidence="13">The sequence shown here is derived from an EMBL/GenBank/DDBJ whole genome shotgun (WGS) entry which is preliminary data.</text>
</comment>
<evidence type="ECO:0000256" key="6">
    <source>
        <dbReference type="ARBA" id="ARBA00022884"/>
    </source>
</evidence>
<dbReference type="GO" id="GO:0005829">
    <property type="term" value="C:cytosol"/>
    <property type="evidence" value="ECO:0007669"/>
    <property type="project" value="TreeGrafter"/>
</dbReference>
<dbReference type="CDD" id="cd00165">
    <property type="entry name" value="S4"/>
    <property type="match status" value="1"/>
</dbReference>
<dbReference type="PANTHER" id="PTHR11766">
    <property type="entry name" value="TYROSYL-TRNA SYNTHETASE"/>
    <property type="match status" value="1"/>
</dbReference>
<dbReference type="Gene3D" id="3.40.50.620">
    <property type="entry name" value="HUPs"/>
    <property type="match status" value="1"/>
</dbReference>
<dbReference type="PANTHER" id="PTHR11766:SF1">
    <property type="entry name" value="TYROSINE--TRNA LIGASE"/>
    <property type="match status" value="1"/>
</dbReference>
<accession>A0A4Z0GRV4</accession>
<dbReference type="AlphaFoldDB" id="A0A4Z0GRV4"/>
<dbReference type="FunFam" id="1.10.240.10:FF:000006">
    <property type="entry name" value="Tyrosine--tRNA ligase"/>
    <property type="match status" value="1"/>
</dbReference>
<feature type="binding site" evidence="10">
    <location>
        <position position="244"/>
    </location>
    <ligand>
        <name>ATP</name>
        <dbReference type="ChEBI" id="CHEBI:30616"/>
    </ligand>
</feature>
<evidence type="ECO:0000256" key="2">
    <source>
        <dbReference type="ARBA" id="ARBA00022490"/>
    </source>
</evidence>
<dbReference type="GO" id="GO:0005524">
    <property type="term" value="F:ATP binding"/>
    <property type="evidence" value="ECO:0007669"/>
    <property type="project" value="UniProtKB-UniRule"/>
</dbReference>
<dbReference type="GO" id="GO:0003723">
    <property type="term" value="F:RNA binding"/>
    <property type="evidence" value="ECO:0007669"/>
    <property type="project" value="UniProtKB-KW"/>
</dbReference>
<keyword evidence="3 10" id="KW-0436">Ligase</keyword>
<dbReference type="InterPro" id="IPR054608">
    <property type="entry name" value="SYY-like_C"/>
</dbReference>
<evidence type="ECO:0000259" key="12">
    <source>
        <dbReference type="SMART" id="SM00363"/>
    </source>
</evidence>
<protein>
    <recommendedName>
        <fullName evidence="10">Tyrosine--tRNA ligase</fullName>
        <ecNumber evidence="10">6.1.1.1</ecNumber>
    </recommendedName>
    <alternativeName>
        <fullName evidence="10">Tyrosyl-tRNA synthetase</fullName>
        <shortName evidence="10">TyrRS</shortName>
    </alternativeName>
</protein>
<feature type="domain" description="RNA-binding S4" evidence="12">
    <location>
        <begin position="354"/>
        <end position="412"/>
    </location>
</feature>
<reference evidence="13 14" key="1">
    <citation type="journal article" date="2015" name="Int. J. Syst. Evol. Microbiol.">
        <title>Sporolactobacillus shoreae sp. nov. and Sporolactobacillus spathodeae sp. nov., two spore-forming lactic acid bacteria isolated from tree barks in Thailand.</title>
        <authorList>
            <person name="Thamacharoensuk T."/>
            <person name="Kitahara M."/>
            <person name="Ohkuma M."/>
            <person name="Thongchul N."/>
            <person name="Tanasupawat S."/>
        </authorList>
    </citation>
    <scope>NUCLEOTIDE SEQUENCE [LARGE SCALE GENOMIC DNA]</scope>
    <source>
        <strain evidence="13 14">BK92</strain>
    </source>
</reference>
<keyword evidence="5 10" id="KW-0067">ATP-binding</keyword>
<keyword evidence="7 10" id="KW-0648">Protein biosynthesis</keyword>
<keyword evidence="14" id="KW-1185">Reference proteome</keyword>
<organism evidence="13 14">
    <name type="scientific">Sporolactobacillus shoreae</name>
    <dbReference type="NCBI Taxonomy" id="1465501"/>
    <lineage>
        <taxon>Bacteria</taxon>
        <taxon>Bacillati</taxon>
        <taxon>Bacillota</taxon>
        <taxon>Bacilli</taxon>
        <taxon>Bacillales</taxon>
        <taxon>Sporolactobacillaceae</taxon>
        <taxon>Sporolactobacillus</taxon>
    </lineage>
</organism>
<dbReference type="CDD" id="cd00805">
    <property type="entry name" value="TyrRS_core"/>
    <property type="match status" value="1"/>
</dbReference>
<dbReference type="PROSITE" id="PS00178">
    <property type="entry name" value="AA_TRNA_LIGASE_I"/>
    <property type="match status" value="1"/>
</dbReference>
<dbReference type="SUPFAM" id="SSF52374">
    <property type="entry name" value="Nucleotidylyl transferase"/>
    <property type="match status" value="1"/>
</dbReference>
<feature type="short sequence motif" description="'HIGH' region" evidence="10">
    <location>
        <begin position="57"/>
        <end position="66"/>
    </location>
</feature>
<dbReference type="InterPro" id="IPR001412">
    <property type="entry name" value="aa-tRNA-synth_I_CS"/>
</dbReference>
<comment type="function">
    <text evidence="10">Catalyzes the attachment of tyrosine to tRNA(Tyr) in a two-step reaction: tyrosine is first activated by ATP to form Tyr-AMP and then transferred to the acceptor end of tRNA(Tyr).</text>
</comment>
<dbReference type="EMBL" id="SRJD01000005">
    <property type="protein sequence ID" value="TGA98945.1"/>
    <property type="molecule type" value="Genomic_DNA"/>
</dbReference>
<dbReference type="GO" id="GO:0004831">
    <property type="term" value="F:tyrosine-tRNA ligase activity"/>
    <property type="evidence" value="ECO:0007669"/>
    <property type="project" value="UniProtKB-UniRule"/>
</dbReference>
<dbReference type="RefSeq" id="WP_135347965.1">
    <property type="nucleotide sequence ID" value="NZ_SRJD01000005.1"/>
</dbReference>
<evidence type="ECO:0000256" key="5">
    <source>
        <dbReference type="ARBA" id="ARBA00022840"/>
    </source>
</evidence>
<keyword evidence="4 10" id="KW-0547">Nucleotide-binding</keyword>
<dbReference type="NCBIfam" id="TIGR00234">
    <property type="entry name" value="tyrS"/>
    <property type="match status" value="1"/>
</dbReference>
<dbReference type="Pfam" id="PF00579">
    <property type="entry name" value="tRNA-synt_1b"/>
    <property type="match status" value="1"/>
</dbReference>
<name>A0A4Z0GRV4_9BACL</name>
<dbReference type="InterPro" id="IPR024088">
    <property type="entry name" value="Tyr-tRNA-ligase_bac-type"/>
</dbReference>
<proteinExistence type="inferred from homology"/>
<keyword evidence="6 11" id="KW-0694">RNA-binding</keyword>
<dbReference type="InterPro" id="IPR002307">
    <property type="entry name" value="Tyr-tRNA-ligase"/>
</dbReference>